<protein>
    <submittedName>
        <fullName evidence="4">DUF4124 domain-containing protein</fullName>
    </submittedName>
</protein>
<feature type="compositionally biased region" description="Basic and acidic residues" evidence="1">
    <location>
        <begin position="80"/>
        <end position="90"/>
    </location>
</feature>
<dbReference type="OrthoDB" id="6120668at2"/>
<evidence type="ECO:0000313" key="5">
    <source>
        <dbReference type="Proteomes" id="UP000316649"/>
    </source>
</evidence>
<feature type="signal peptide" evidence="2">
    <location>
        <begin position="1"/>
        <end position="23"/>
    </location>
</feature>
<keyword evidence="5" id="KW-1185">Reference proteome</keyword>
<dbReference type="InterPro" id="IPR025392">
    <property type="entry name" value="DUF4124"/>
</dbReference>
<dbReference type="Proteomes" id="UP000316649">
    <property type="component" value="Unassembled WGS sequence"/>
</dbReference>
<evidence type="ECO:0000313" key="4">
    <source>
        <dbReference type="EMBL" id="TVO79050.1"/>
    </source>
</evidence>
<evidence type="ECO:0000256" key="2">
    <source>
        <dbReference type="SAM" id="SignalP"/>
    </source>
</evidence>
<gene>
    <name evidence="4" type="ORF">FHP88_00360</name>
</gene>
<proteinExistence type="predicted"/>
<evidence type="ECO:0000256" key="1">
    <source>
        <dbReference type="SAM" id="MobiDB-lite"/>
    </source>
</evidence>
<evidence type="ECO:0000259" key="3">
    <source>
        <dbReference type="Pfam" id="PF13511"/>
    </source>
</evidence>
<dbReference type="AlphaFoldDB" id="A0A558E226"/>
<reference evidence="4 5" key="1">
    <citation type="submission" date="2019-07" db="EMBL/GenBank/DDBJ databases">
        <title>The pathways for chlorine oxyanion respiration interact through the shared metabolite chlorate.</title>
        <authorList>
            <person name="Barnum T.P."/>
            <person name="Cheng Y."/>
            <person name="Hill K.A."/>
            <person name="Lucas L.N."/>
            <person name="Carlson H.K."/>
            <person name="Coates J.D."/>
        </authorList>
    </citation>
    <scope>NUCLEOTIDE SEQUENCE [LARGE SCALE GENOMIC DNA]</scope>
    <source>
        <strain evidence="4 5">BK-1</strain>
    </source>
</reference>
<name>A0A558E226_9GAMM</name>
<feature type="chain" id="PRO_5022185370" evidence="2">
    <location>
        <begin position="24"/>
        <end position="160"/>
    </location>
</feature>
<comment type="caution">
    <text evidence="4">The sequence shown here is derived from an EMBL/GenBank/DDBJ whole genome shotgun (WGS) entry which is preliminary data.</text>
</comment>
<organism evidence="4 5">
    <name type="scientific">Sedimenticola selenatireducens</name>
    <dbReference type="NCBI Taxonomy" id="191960"/>
    <lineage>
        <taxon>Bacteria</taxon>
        <taxon>Pseudomonadati</taxon>
        <taxon>Pseudomonadota</taxon>
        <taxon>Gammaproteobacteria</taxon>
        <taxon>Chromatiales</taxon>
        <taxon>Sedimenticolaceae</taxon>
        <taxon>Sedimenticola</taxon>
    </lineage>
</organism>
<keyword evidence="2" id="KW-0732">Signal</keyword>
<dbReference type="EMBL" id="VMNH01000001">
    <property type="protein sequence ID" value="TVO79050.1"/>
    <property type="molecule type" value="Genomic_DNA"/>
</dbReference>
<feature type="region of interest" description="Disordered" evidence="1">
    <location>
        <begin position="116"/>
        <end position="138"/>
    </location>
</feature>
<dbReference type="Pfam" id="PF13511">
    <property type="entry name" value="DUF4124"/>
    <property type="match status" value="1"/>
</dbReference>
<feature type="region of interest" description="Disordered" evidence="1">
    <location>
        <begin position="55"/>
        <end position="90"/>
    </location>
</feature>
<accession>A0A558E226</accession>
<feature type="domain" description="DUF4124" evidence="3">
    <location>
        <begin position="28"/>
        <end position="58"/>
    </location>
</feature>
<sequence>MVVNMKRIALLFAALICAQITHAGGIKKWTDSEGNVHFGDAPPPTQTTKRVQVRDPATGNGSMVKPDLLMSRKTERRKSHISDKEPDRDYGERLRYRNAAVKGEVLMGMTAKELERSQGKPAKINRSQGKWGESEQWVFERPDGTRDLIYLENGEVTARN</sequence>